<protein>
    <submittedName>
        <fullName evidence="1">Uncharacterized protein</fullName>
    </submittedName>
</protein>
<evidence type="ECO:0000313" key="2">
    <source>
        <dbReference type="Proteomes" id="UP001176941"/>
    </source>
</evidence>
<dbReference type="Proteomes" id="UP001176941">
    <property type="component" value="Chromosome 3"/>
</dbReference>
<evidence type="ECO:0000313" key="1">
    <source>
        <dbReference type="EMBL" id="CAI9170635.1"/>
    </source>
</evidence>
<reference evidence="1" key="1">
    <citation type="submission" date="2023-04" db="EMBL/GenBank/DDBJ databases">
        <authorList>
            <consortium name="ELIXIR-Norway"/>
        </authorList>
    </citation>
    <scope>NUCLEOTIDE SEQUENCE [LARGE SCALE GENOMIC DNA]</scope>
</reference>
<gene>
    <name evidence="1" type="ORF">MRATA1EN1_LOCUS19597</name>
</gene>
<sequence>MFPKDSLILPSPPKFYPSHPLVCCKFSKVAWIRFRENVQRVAGSELFSAIRWITEKVGPFQRLKMLESCSWLASSRRPLLWPILHDLLAVRGVKTACRKAGDW</sequence>
<proteinExistence type="predicted"/>
<organism evidence="1 2">
    <name type="scientific">Rangifer tarandus platyrhynchus</name>
    <name type="common">Svalbard reindeer</name>
    <dbReference type="NCBI Taxonomy" id="3082113"/>
    <lineage>
        <taxon>Eukaryota</taxon>
        <taxon>Metazoa</taxon>
        <taxon>Chordata</taxon>
        <taxon>Craniata</taxon>
        <taxon>Vertebrata</taxon>
        <taxon>Euteleostomi</taxon>
        <taxon>Mammalia</taxon>
        <taxon>Eutheria</taxon>
        <taxon>Laurasiatheria</taxon>
        <taxon>Artiodactyla</taxon>
        <taxon>Ruminantia</taxon>
        <taxon>Pecora</taxon>
        <taxon>Cervidae</taxon>
        <taxon>Odocoileinae</taxon>
        <taxon>Rangifer</taxon>
    </lineage>
</organism>
<name>A0ABN8Z9Z1_RANTA</name>
<keyword evidence="2" id="KW-1185">Reference proteome</keyword>
<accession>A0ABN8Z9Z1</accession>
<dbReference type="EMBL" id="OX459939">
    <property type="protein sequence ID" value="CAI9170635.1"/>
    <property type="molecule type" value="Genomic_DNA"/>
</dbReference>